<proteinExistence type="predicted"/>
<feature type="compositionally biased region" description="Basic and acidic residues" evidence="1">
    <location>
        <begin position="79"/>
        <end position="110"/>
    </location>
</feature>
<protein>
    <recommendedName>
        <fullName evidence="4">Prolactin receptor</fullName>
    </recommendedName>
</protein>
<evidence type="ECO:0008006" key="4">
    <source>
        <dbReference type="Google" id="ProtNLM"/>
    </source>
</evidence>
<feature type="region of interest" description="Disordered" evidence="1">
    <location>
        <begin position="1"/>
        <end position="119"/>
    </location>
</feature>
<organism evidence="2 3">
    <name type="scientific">Dryococelus australis</name>
    <dbReference type="NCBI Taxonomy" id="614101"/>
    <lineage>
        <taxon>Eukaryota</taxon>
        <taxon>Metazoa</taxon>
        <taxon>Ecdysozoa</taxon>
        <taxon>Arthropoda</taxon>
        <taxon>Hexapoda</taxon>
        <taxon>Insecta</taxon>
        <taxon>Pterygota</taxon>
        <taxon>Neoptera</taxon>
        <taxon>Polyneoptera</taxon>
        <taxon>Phasmatodea</taxon>
        <taxon>Verophasmatodea</taxon>
        <taxon>Anareolatae</taxon>
        <taxon>Phasmatidae</taxon>
        <taxon>Eurycanthinae</taxon>
        <taxon>Dryococelus</taxon>
    </lineage>
</organism>
<comment type="caution">
    <text evidence="2">The sequence shown here is derived from an EMBL/GenBank/DDBJ whole genome shotgun (WGS) entry which is preliminary data.</text>
</comment>
<reference evidence="2 3" key="1">
    <citation type="submission" date="2023-02" db="EMBL/GenBank/DDBJ databases">
        <title>LHISI_Scaffold_Assembly.</title>
        <authorList>
            <person name="Stuart O.P."/>
            <person name="Cleave R."/>
            <person name="Magrath M.J.L."/>
            <person name="Mikheyev A.S."/>
        </authorList>
    </citation>
    <scope>NUCLEOTIDE SEQUENCE [LARGE SCALE GENOMIC DNA]</scope>
    <source>
        <strain evidence="2">Daus_M_001</strain>
        <tissue evidence="2">Leg muscle</tissue>
    </source>
</reference>
<accession>A0ABQ9ICM2</accession>
<feature type="compositionally biased region" description="Basic and acidic residues" evidence="1">
    <location>
        <begin position="23"/>
        <end position="32"/>
    </location>
</feature>
<name>A0ABQ9ICM2_9NEOP</name>
<evidence type="ECO:0000256" key="1">
    <source>
        <dbReference type="SAM" id="MobiDB-lite"/>
    </source>
</evidence>
<dbReference type="EMBL" id="JARBHB010000002">
    <property type="protein sequence ID" value="KAJ8894425.1"/>
    <property type="molecule type" value="Genomic_DNA"/>
</dbReference>
<evidence type="ECO:0000313" key="2">
    <source>
        <dbReference type="EMBL" id="KAJ8894425.1"/>
    </source>
</evidence>
<keyword evidence="3" id="KW-1185">Reference proteome</keyword>
<sequence>MGSAGCSSRVTRKGILGGGRNGKNLEGDKEPDMPYTQTLHQRRSRDSAPTVGINKAATQQLKTAPHMEIETPMYSTLSQRDDLEETRRGPLDHRMVGDNMEIEGKKDKPYSHQCPYSTEPYLIWSPKDT</sequence>
<gene>
    <name evidence="2" type="ORF">PR048_007078</name>
</gene>
<evidence type="ECO:0000313" key="3">
    <source>
        <dbReference type="Proteomes" id="UP001159363"/>
    </source>
</evidence>
<dbReference type="Proteomes" id="UP001159363">
    <property type="component" value="Chromosome 2"/>
</dbReference>